<organism evidence="1 2">
    <name type="scientific">Aspergillus keveii</name>
    <dbReference type="NCBI Taxonomy" id="714993"/>
    <lineage>
        <taxon>Eukaryota</taxon>
        <taxon>Fungi</taxon>
        <taxon>Dikarya</taxon>
        <taxon>Ascomycota</taxon>
        <taxon>Pezizomycotina</taxon>
        <taxon>Eurotiomycetes</taxon>
        <taxon>Eurotiomycetidae</taxon>
        <taxon>Eurotiales</taxon>
        <taxon>Aspergillaceae</taxon>
        <taxon>Aspergillus</taxon>
        <taxon>Aspergillus subgen. Nidulantes</taxon>
    </lineage>
</organism>
<accession>A0ABR4FTX7</accession>
<protein>
    <submittedName>
        <fullName evidence="1">Uncharacterized protein</fullName>
    </submittedName>
</protein>
<sequence length="69" mass="7859">MNHYLLDSRSLERYLMRPGLNHPHLYTSALTFPPIKTSNHLCSTRLVICHPSSICVSTCVDLFVLCREG</sequence>
<dbReference type="Proteomes" id="UP001610563">
    <property type="component" value="Unassembled WGS sequence"/>
</dbReference>
<keyword evidence="2" id="KW-1185">Reference proteome</keyword>
<evidence type="ECO:0000313" key="2">
    <source>
        <dbReference type="Proteomes" id="UP001610563"/>
    </source>
</evidence>
<reference evidence="1 2" key="1">
    <citation type="submission" date="2024-07" db="EMBL/GenBank/DDBJ databases">
        <title>Section-level genome sequencing and comparative genomics of Aspergillus sections Usti and Cavernicolus.</title>
        <authorList>
            <consortium name="Lawrence Berkeley National Laboratory"/>
            <person name="Nybo J.L."/>
            <person name="Vesth T.C."/>
            <person name="Theobald S."/>
            <person name="Frisvad J.C."/>
            <person name="Larsen T.O."/>
            <person name="Kjaerboelling I."/>
            <person name="Rothschild-Mancinelli K."/>
            <person name="Lyhne E.K."/>
            <person name="Kogle M.E."/>
            <person name="Barry K."/>
            <person name="Clum A."/>
            <person name="Na H."/>
            <person name="Ledsgaard L."/>
            <person name="Lin J."/>
            <person name="Lipzen A."/>
            <person name="Kuo A."/>
            <person name="Riley R."/>
            <person name="Mondo S."/>
            <person name="Labutti K."/>
            <person name="Haridas S."/>
            <person name="Pangalinan J."/>
            <person name="Salamov A.A."/>
            <person name="Simmons B.A."/>
            <person name="Magnuson J.K."/>
            <person name="Chen J."/>
            <person name="Drula E."/>
            <person name="Henrissat B."/>
            <person name="Wiebenga A."/>
            <person name="Lubbers R.J."/>
            <person name="Gomes A.C."/>
            <person name="Makela M.R."/>
            <person name="Stajich J."/>
            <person name="Grigoriev I.V."/>
            <person name="Mortensen U.H."/>
            <person name="De Vries R.P."/>
            <person name="Baker S.E."/>
            <person name="Andersen M.R."/>
        </authorList>
    </citation>
    <scope>NUCLEOTIDE SEQUENCE [LARGE SCALE GENOMIC DNA]</scope>
    <source>
        <strain evidence="1 2">CBS 209.92</strain>
    </source>
</reference>
<dbReference type="EMBL" id="JBFTWV010000111">
    <property type="protein sequence ID" value="KAL2786720.1"/>
    <property type="molecule type" value="Genomic_DNA"/>
</dbReference>
<proteinExistence type="predicted"/>
<evidence type="ECO:0000313" key="1">
    <source>
        <dbReference type="EMBL" id="KAL2786720.1"/>
    </source>
</evidence>
<comment type="caution">
    <text evidence="1">The sequence shown here is derived from an EMBL/GenBank/DDBJ whole genome shotgun (WGS) entry which is preliminary data.</text>
</comment>
<name>A0ABR4FTX7_9EURO</name>
<gene>
    <name evidence="1" type="ORF">BJX66DRAFT_312226</name>
</gene>